<accession>A0ABY2Y8X0</accession>
<evidence type="ECO:0000313" key="1">
    <source>
        <dbReference type="EMBL" id="TNV16988.1"/>
    </source>
</evidence>
<comment type="caution">
    <text evidence="1">The sequence shown here is derived from an EMBL/GenBank/DDBJ whole genome shotgun (WGS) entry which is preliminary data.</text>
</comment>
<dbReference type="RefSeq" id="WP_140024451.1">
    <property type="nucleotide sequence ID" value="NZ_JBHUFG010000019.1"/>
</dbReference>
<protein>
    <recommendedName>
        <fullName evidence="3">Lipoprotein</fullName>
    </recommendedName>
</protein>
<dbReference type="EMBL" id="VEWL01000003">
    <property type="protein sequence ID" value="TNV16988.1"/>
    <property type="molecule type" value="Genomic_DNA"/>
</dbReference>
<gene>
    <name evidence="1" type="ORF">FIC94_07400</name>
</gene>
<reference evidence="1 2" key="1">
    <citation type="submission" date="2019-06" db="EMBL/GenBank/DDBJ databases">
        <title>Ochrobactrum cricket sp.nov., isolated from the insect Teleogryllus occipitalis living in deserted cropland.</title>
        <authorList>
            <person name="Hu M."/>
        </authorList>
    </citation>
    <scope>NUCLEOTIDE SEQUENCE [LARGE SCALE GENOMIC DNA]</scope>
    <source>
        <strain evidence="1 2">LCB8</strain>
    </source>
</reference>
<name>A0ABY2Y8X0_9HYPH</name>
<evidence type="ECO:0008006" key="3">
    <source>
        <dbReference type="Google" id="ProtNLM"/>
    </source>
</evidence>
<organism evidence="1 2">
    <name type="scientific">Ochrobactrum teleogrylli</name>
    <dbReference type="NCBI Taxonomy" id="2479765"/>
    <lineage>
        <taxon>Bacteria</taxon>
        <taxon>Pseudomonadati</taxon>
        <taxon>Pseudomonadota</taxon>
        <taxon>Alphaproteobacteria</taxon>
        <taxon>Hyphomicrobiales</taxon>
        <taxon>Brucellaceae</taxon>
        <taxon>Brucella/Ochrobactrum group</taxon>
        <taxon>Ochrobactrum</taxon>
    </lineage>
</organism>
<dbReference type="Proteomes" id="UP000312784">
    <property type="component" value="Unassembled WGS sequence"/>
</dbReference>
<sequence>MLRRFQFVFNLKIIFPSVVLSLMGATPSFSKSCTDFEKDVAALAVEAKEFQRSARFKEYGFSGRGGFAPWLARMHSLADRPEAKDFFSKYGYGPMSIYQVADEYRTAGELDSFYRSMEADINHGPKCKK</sequence>
<evidence type="ECO:0000313" key="2">
    <source>
        <dbReference type="Proteomes" id="UP000312784"/>
    </source>
</evidence>
<proteinExistence type="predicted"/>
<keyword evidence="2" id="KW-1185">Reference proteome</keyword>